<protein>
    <recommendedName>
        <fullName evidence="8">Damage-control phosphatase ARMT1-like metal-binding domain-containing protein</fullName>
    </recommendedName>
</protein>
<evidence type="ECO:0000256" key="4">
    <source>
        <dbReference type="ARBA" id="ARBA00022723"/>
    </source>
</evidence>
<comment type="catalytic activity">
    <reaction evidence="7">
        <text>beta-D-fructose 6-phosphate = dihydroxyacetone + D-glyceraldehyde 3-phosphate</text>
        <dbReference type="Rhea" id="RHEA:28002"/>
        <dbReference type="ChEBI" id="CHEBI:16016"/>
        <dbReference type="ChEBI" id="CHEBI:57634"/>
        <dbReference type="ChEBI" id="CHEBI:59776"/>
    </reaction>
</comment>
<proteinExistence type="inferred from homology"/>
<evidence type="ECO:0000256" key="3">
    <source>
        <dbReference type="ARBA" id="ARBA00009519"/>
    </source>
</evidence>
<dbReference type="EMBL" id="UINC01024450">
    <property type="protein sequence ID" value="SVA98091.1"/>
    <property type="molecule type" value="Genomic_DNA"/>
</dbReference>
<evidence type="ECO:0000256" key="6">
    <source>
        <dbReference type="ARBA" id="ARBA00023211"/>
    </source>
</evidence>
<comment type="similarity">
    <text evidence="3">Belongs to the damage-control phosphatase family. Sugar phosphate phosphatase III subfamily.</text>
</comment>
<keyword evidence="4" id="KW-0479">Metal-binding</keyword>
<accession>A0A382AA20</accession>
<dbReference type="Gene3D" id="3.40.50.10880">
    <property type="entry name" value="Uncharacterised protein PF01937, DUF89, domain 3"/>
    <property type="match status" value="1"/>
</dbReference>
<sequence>MIDRIIKEEGFSIEIRSSLQKLKEDIPSSPIRFLGDYQAPDTDNWNRHIDRYLKNDWLTVPWFFAETYFYRRILEATQYFIDGESYNQDPFSMEKRRSLRQDWNKIQSVVRTLYSPGAPAEEPVNEFSKYIYTALWGNQADLSMWSSASGLQPITEISNQSKFLLIDDCQSVYSYLSSLPAGPERIDFILDNIGLELLGDLCLADYLLERHPSLKVIFRSKAHPTFVSDAIHSDVILMIENLSSDHFPATSALGIRLQTHLYKERLILTSDDFWTSPLGAWDMPQSLLEELQQSSLVIWKGDANYRRLLGDRHWPYTTPFSDVLSYAPTAFLAIRTLKANVLSGLSEDKTQSLTKIDEDWMINGKWGLIQFQGKDPSHR</sequence>
<dbReference type="GO" id="GO:0046872">
    <property type="term" value="F:metal ion binding"/>
    <property type="evidence" value="ECO:0007669"/>
    <property type="project" value="UniProtKB-KW"/>
</dbReference>
<organism evidence="9">
    <name type="scientific">marine metagenome</name>
    <dbReference type="NCBI Taxonomy" id="408172"/>
    <lineage>
        <taxon>unclassified sequences</taxon>
        <taxon>metagenomes</taxon>
        <taxon>ecological metagenomes</taxon>
    </lineage>
</organism>
<dbReference type="SUPFAM" id="SSF111321">
    <property type="entry name" value="AF1104-like"/>
    <property type="match status" value="1"/>
</dbReference>
<dbReference type="GO" id="GO:0016791">
    <property type="term" value="F:phosphatase activity"/>
    <property type="evidence" value="ECO:0007669"/>
    <property type="project" value="TreeGrafter"/>
</dbReference>
<evidence type="ECO:0000256" key="2">
    <source>
        <dbReference type="ARBA" id="ARBA00001936"/>
    </source>
</evidence>
<comment type="cofactor">
    <cofactor evidence="2">
        <name>Mn(2+)</name>
        <dbReference type="ChEBI" id="CHEBI:29035"/>
    </cofactor>
</comment>
<evidence type="ECO:0000256" key="5">
    <source>
        <dbReference type="ARBA" id="ARBA00022801"/>
    </source>
</evidence>
<dbReference type="Pfam" id="PF01937">
    <property type="entry name" value="ARMT1-like_dom"/>
    <property type="match status" value="1"/>
</dbReference>
<dbReference type="InterPro" id="IPR036075">
    <property type="entry name" value="ARMT-1-like_metal-bd_sf"/>
</dbReference>
<dbReference type="InterPro" id="IPR002791">
    <property type="entry name" value="ARMT1-like_metal-bd"/>
</dbReference>
<evidence type="ECO:0000256" key="7">
    <source>
        <dbReference type="ARBA" id="ARBA00048809"/>
    </source>
</evidence>
<dbReference type="GO" id="GO:0006974">
    <property type="term" value="P:DNA damage response"/>
    <property type="evidence" value="ECO:0007669"/>
    <property type="project" value="TreeGrafter"/>
</dbReference>
<dbReference type="PANTHER" id="PTHR12260">
    <property type="entry name" value="DAMAGE-CONTROL PHOSPHATASE ARMT1"/>
    <property type="match status" value="1"/>
</dbReference>
<keyword evidence="6" id="KW-0464">Manganese</keyword>
<gene>
    <name evidence="9" type="ORF">METZ01_LOCUS150945</name>
</gene>
<evidence type="ECO:0000259" key="8">
    <source>
        <dbReference type="Pfam" id="PF01937"/>
    </source>
</evidence>
<name>A0A382AA20_9ZZZZ</name>
<keyword evidence="5" id="KW-0378">Hydrolase</keyword>
<dbReference type="GO" id="GO:0005634">
    <property type="term" value="C:nucleus"/>
    <property type="evidence" value="ECO:0007669"/>
    <property type="project" value="TreeGrafter"/>
</dbReference>
<dbReference type="PANTHER" id="PTHR12260:SF6">
    <property type="entry name" value="DAMAGE-CONTROL PHOSPHATASE ARMT1"/>
    <property type="match status" value="1"/>
</dbReference>
<evidence type="ECO:0000313" key="9">
    <source>
        <dbReference type="EMBL" id="SVA98091.1"/>
    </source>
</evidence>
<dbReference type="AlphaFoldDB" id="A0A382AA20"/>
<reference evidence="9" key="1">
    <citation type="submission" date="2018-05" db="EMBL/GenBank/DDBJ databases">
        <authorList>
            <person name="Lanie J.A."/>
            <person name="Ng W.-L."/>
            <person name="Kazmierczak K.M."/>
            <person name="Andrzejewski T.M."/>
            <person name="Davidsen T.M."/>
            <person name="Wayne K.J."/>
            <person name="Tettelin H."/>
            <person name="Glass J.I."/>
            <person name="Rusch D."/>
            <person name="Podicherti R."/>
            <person name="Tsui H.-C.T."/>
            <person name="Winkler M.E."/>
        </authorList>
    </citation>
    <scope>NUCLEOTIDE SEQUENCE</scope>
</reference>
<dbReference type="Gene3D" id="1.20.930.60">
    <property type="match status" value="1"/>
</dbReference>
<evidence type="ECO:0000256" key="1">
    <source>
        <dbReference type="ARBA" id="ARBA00001326"/>
    </source>
</evidence>
<feature type="domain" description="Damage-control phosphatase ARMT1-like metal-binding" evidence="8">
    <location>
        <begin position="19"/>
        <end position="350"/>
    </location>
</feature>
<comment type="catalytic activity">
    <reaction evidence="1">
        <text>beta-D-fructose 1-phosphate + H2O = D-fructose + phosphate</text>
        <dbReference type="Rhea" id="RHEA:35603"/>
        <dbReference type="ChEBI" id="CHEBI:15377"/>
        <dbReference type="ChEBI" id="CHEBI:37721"/>
        <dbReference type="ChEBI" id="CHEBI:43474"/>
        <dbReference type="ChEBI" id="CHEBI:138881"/>
    </reaction>
</comment>
<dbReference type="InterPro" id="IPR039763">
    <property type="entry name" value="ARMT1"/>
</dbReference>